<evidence type="ECO:0000313" key="2">
    <source>
        <dbReference type="Proteomes" id="UP000218824"/>
    </source>
</evidence>
<protein>
    <recommendedName>
        <fullName evidence="3">Tetratricopeptide repeat protein</fullName>
    </recommendedName>
</protein>
<evidence type="ECO:0008006" key="3">
    <source>
        <dbReference type="Google" id="ProtNLM"/>
    </source>
</evidence>
<gene>
    <name evidence="1" type="ORF">LEN_1415</name>
</gene>
<dbReference type="Proteomes" id="UP000218824">
    <property type="component" value="Chromosome"/>
</dbReference>
<dbReference type="AlphaFoldDB" id="A0AAU9AFG2"/>
<proteinExistence type="predicted"/>
<dbReference type="EMBL" id="AP014940">
    <property type="protein sequence ID" value="BAV96902.1"/>
    <property type="molecule type" value="Genomic_DNA"/>
</dbReference>
<name>A0AAU9AFG2_LYSEN</name>
<organism evidence="1 2">
    <name type="scientific">Lysobacter enzymogenes</name>
    <dbReference type="NCBI Taxonomy" id="69"/>
    <lineage>
        <taxon>Bacteria</taxon>
        <taxon>Pseudomonadati</taxon>
        <taxon>Pseudomonadota</taxon>
        <taxon>Gammaproteobacteria</taxon>
        <taxon>Lysobacterales</taxon>
        <taxon>Lysobacteraceae</taxon>
        <taxon>Lysobacter</taxon>
    </lineage>
</organism>
<dbReference type="Gene3D" id="1.25.40.10">
    <property type="entry name" value="Tetratricopeptide repeat domain"/>
    <property type="match status" value="1"/>
</dbReference>
<dbReference type="InterPro" id="IPR011990">
    <property type="entry name" value="TPR-like_helical_dom_sf"/>
</dbReference>
<accession>A0AAU9AFG2</accession>
<dbReference type="KEGG" id="lem:LEN_1415"/>
<dbReference type="SUPFAM" id="SSF48452">
    <property type="entry name" value="TPR-like"/>
    <property type="match status" value="1"/>
</dbReference>
<evidence type="ECO:0000313" key="1">
    <source>
        <dbReference type="EMBL" id="BAV96902.1"/>
    </source>
</evidence>
<dbReference type="RefSeq" id="WP_096377164.1">
    <property type="nucleotide sequence ID" value="NZ_AP014940.1"/>
</dbReference>
<dbReference type="GeneID" id="83063291"/>
<sequence length="186" mass="19868">MNYDKLDNEELLFLSLGAINAGRDADAVVMLKTLLEREPGHVHARYLLAAQHAQIGLRDRAERGFRAVVADAPDFAIARFQLGQLLLTRGEADAARETFAPLIARADALGAYARAMRALAGEDTAQAAGELQQGLALEQEIPALAADMQRLLEQLRAAPGAPIGEALATPAALAAPRFLASYGREN</sequence>
<reference evidence="1 2" key="1">
    <citation type="journal article" date="2017" name="DNA Res.">
        <title>Complete genome sequence and expression profile of the commercial lytic enzyme producer Lysobacter enzymogenes M497-1.</title>
        <authorList>
            <person name="Takami H."/>
            <person name="Toyoda A."/>
            <person name="Uchiyama I."/>
            <person name="Itoh T."/>
            <person name="Takaki Y."/>
            <person name="Arai W."/>
            <person name="Nishi S."/>
            <person name="Kawai M."/>
            <person name="Shinya K."/>
            <person name="Ikeda H."/>
        </authorList>
    </citation>
    <scope>NUCLEOTIDE SEQUENCE [LARGE SCALE GENOMIC DNA]</scope>
    <source>
        <strain evidence="1 2">M497-1</strain>
    </source>
</reference>